<dbReference type="Proteomes" id="UP001149090">
    <property type="component" value="Unassembled WGS sequence"/>
</dbReference>
<keyword evidence="6 11" id="KW-0645">Protease</keyword>
<dbReference type="Pfam" id="PF02127">
    <property type="entry name" value="Peptidase_M18"/>
    <property type="match status" value="1"/>
</dbReference>
<name>A0A9Q0R5B6_ANAIG</name>
<evidence type="ECO:0000256" key="9">
    <source>
        <dbReference type="ARBA" id="ARBA00022833"/>
    </source>
</evidence>
<dbReference type="OrthoDB" id="9880441at2759"/>
<dbReference type="SUPFAM" id="SSF53187">
    <property type="entry name" value="Zn-dependent exopeptidases"/>
    <property type="match status" value="1"/>
</dbReference>
<dbReference type="EC" id="3.4.11.21" evidence="4"/>
<comment type="similarity">
    <text evidence="3 11">Belongs to the peptidase M18 family.</text>
</comment>
<evidence type="ECO:0000313" key="12">
    <source>
        <dbReference type="EMBL" id="KAJ5066881.1"/>
    </source>
</evidence>
<dbReference type="GO" id="GO:0008237">
    <property type="term" value="F:metallopeptidase activity"/>
    <property type="evidence" value="ECO:0007669"/>
    <property type="project" value="UniProtKB-KW"/>
</dbReference>
<evidence type="ECO:0000256" key="2">
    <source>
        <dbReference type="ARBA" id="ARBA00001947"/>
    </source>
</evidence>
<dbReference type="AlphaFoldDB" id="A0A9Q0R5B6"/>
<dbReference type="PANTHER" id="PTHR28570">
    <property type="entry name" value="ASPARTYL AMINOPEPTIDASE"/>
    <property type="match status" value="1"/>
</dbReference>
<comment type="catalytic activity">
    <reaction evidence="1">
        <text>Release of an N-terminal aspartate or glutamate from a peptide, with a preference for aspartate.</text>
        <dbReference type="EC" id="3.4.11.21"/>
    </reaction>
</comment>
<evidence type="ECO:0000256" key="4">
    <source>
        <dbReference type="ARBA" id="ARBA00011965"/>
    </source>
</evidence>
<dbReference type="SUPFAM" id="SSF101821">
    <property type="entry name" value="Aminopeptidase/glucanase lid domain"/>
    <property type="match status" value="1"/>
</dbReference>
<keyword evidence="5 11" id="KW-0031">Aminopeptidase</keyword>
<dbReference type="GO" id="GO:0008270">
    <property type="term" value="F:zinc ion binding"/>
    <property type="evidence" value="ECO:0007669"/>
    <property type="project" value="InterPro"/>
</dbReference>
<evidence type="ECO:0000313" key="13">
    <source>
        <dbReference type="Proteomes" id="UP001149090"/>
    </source>
</evidence>
<dbReference type="InterPro" id="IPR001948">
    <property type="entry name" value="Peptidase_M18"/>
</dbReference>
<reference evidence="12" key="1">
    <citation type="submission" date="2022-10" db="EMBL/GenBank/DDBJ databases">
        <title>Novel sulphate-reducing endosymbionts in the free-living metamonad Anaeramoeba.</title>
        <authorList>
            <person name="Jerlstrom-Hultqvist J."/>
            <person name="Cepicka I."/>
            <person name="Gallot-Lavallee L."/>
            <person name="Salas-Leiva D."/>
            <person name="Curtis B.A."/>
            <person name="Zahonova K."/>
            <person name="Pipaliya S."/>
            <person name="Dacks J."/>
            <person name="Roger A.J."/>
        </authorList>
    </citation>
    <scope>NUCLEOTIDE SEQUENCE</scope>
    <source>
        <strain evidence="12">BMAN</strain>
    </source>
</reference>
<evidence type="ECO:0000256" key="7">
    <source>
        <dbReference type="ARBA" id="ARBA00022723"/>
    </source>
</evidence>
<evidence type="ECO:0000256" key="3">
    <source>
        <dbReference type="ARBA" id="ARBA00008290"/>
    </source>
</evidence>
<evidence type="ECO:0000256" key="10">
    <source>
        <dbReference type="ARBA" id="ARBA00023049"/>
    </source>
</evidence>
<proteinExistence type="inferred from homology"/>
<dbReference type="GO" id="GO:0005737">
    <property type="term" value="C:cytoplasm"/>
    <property type="evidence" value="ECO:0007669"/>
    <property type="project" value="UniProtKB-ARBA"/>
</dbReference>
<dbReference type="InterPro" id="IPR023358">
    <property type="entry name" value="Peptidase_M18_dom2"/>
</dbReference>
<evidence type="ECO:0000256" key="11">
    <source>
        <dbReference type="RuleBase" id="RU004386"/>
    </source>
</evidence>
<dbReference type="CDD" id="cd05658">
    <property type="entry name" value="M18_DAP"/>
    <property type="match status" value="1"/>
</dbReference>
<dbReference type="PRINTS" id="PR00932">
    <property type="entry name" value="AMINO1PTASE"/>
</dbReference>
<evidence type="ECO:0000256" key="8">
    <source>
        <dbReference type="ARBA" id="ARBA00022801"/>
    </source>
</evidence>
<comment type="cofactor">
    <cofactor evidence="2">
        <name>Zn(2+)</name>
        <dbReference type="ChEBI" id="CHEBI:29105"/>
    </cofactor>
</comment>
<keyword evidence="7 11" id="KW-0479">Metal-binding</keyword>
<accession>A0A9Q0R5B6</accession>
<dbReference type="OMA" id="GPILKVN"/>
<dbReference type="PANTHER" id="PTHR28570:SF3">
    <property type="entry name" value="ASPARTYL AMINOPEPTIDASE"/>
    <property type="match status" value="1"/>
</dbReference>
<dbReference type="FunFam" id="2.30.250.10:FF:000001">
    <property type="entry name" value="Aspartyl aminopeptidase 1"/>
    <property type="match status" value="1"/>
</dbReference>
<keyword evidence="9 11" id="KW-0862">Zinc</keyword>
<dbReference type="NCBIfam" id="NF002759">
    <property type="entry name" value="PRK02813.1"/>
    <property type="match status" value="1"/>
</dbReference>
<dbReference type="Gene3D" id="2.30.250.10">
    <property type="entry name" value="Aminopeptidase i, Domain 2"/>
    <property type="match status" value="1"/>
</dbReference>
<sequence length="489" mass="54808">MNQKAQVLAKNYCYFIDKAVTPAHAVDEMQKLLKLYEFQPLSEKKSWKGKLKKGGRYFVIRNGTSIIAFVIGDDYDPSCNGFNILAGHTDSPCLRVKPISKIKKNGMLQVGVSTYGGGLWYSWLDRDLTLAGRVIVKERTLFRETLVNIQKPILNIPSLAVHLSRESGENLKLNKENHLVPILSSFISKEFEPKIPNSDHHPLILMGISEALKVDVGNIMDFDLSVVDTQKSVIGGALEDFVFAPRQDNLASCFISVKSLIDSLDDKSLKNESRIRMVACFDNEEIGSMTDQGANSTYLANIMKRITKSFENHDFDVALRDSFLISSDNAHGVHPNYSNAHESNHQCQINGGPVLKTHVGGKYTTNLISRFLIRQLAERNQIPLQDFVVRNDSPCGTTIGPITVSKVGLRALDIGIPQFAMHSIRETTGVLDLLYLYRLFLAFLQDFNSISSELDTLEEIPFLSQPVLNQNDDNDDNDIEDIQIEKDQK</sequence>
<keyword evidence="8 11" id="KW-0378">Hydrolase</keyword>
<keyword evidence="10 11" id="KW-0482">Metalloprotease</keyword>
<dbReference type="EMBL" id="JAPDFW010000136">
    <property type="protein sequence ID" value="KAJ5066881.1"/>
    <property type="molecule type" value="Genomic_DNA"/>
</dbReference>
<dbReference type="GO" id="GO:0006508">
    <property type="term" value="P:proteolysis"/>
    <property type="evidence" value="ECO:0007669"/>
    <property type="project" value="UniProtKB-KW"/>
</dbReference>
<comment type="caution">
    <text evidence="12">The sequence shown here is derived from an EMBL/GenBank/DDBJ whole genome shotgun (WGS) entry which is preliminary data.</text>
</comment>
<keyword evidence="13" id="KW-1185">Reference proteome</keyword>
<protein>
    <recommendedName>
        <fullName evidence="4">aspartyl aminopeptidase</fullName>
        <ecNumber evidence="4">3.4.11.21</ecNumber>
    </recommendedName>
</protein>
<gene>
    <name evidence="12" type="ORF">M0811_03225</name>
</gene>
<evidence type="ECO:0000256" key="6">
    <source>
        <dbReference type="ARBA" id="ARBA00022670"/>
    </source>
</evidence>
<organism evidence="12 13">
    <name type="scientific">Anaeramoeba ignava</name>
    <name type="common">Anaerobic marine amoeba</name>
    <dbReference type="NCBI Taxonomy" id="1746090"/>
    <lineage>
        <taxon>Eukaryota</taxon>
        <taxon>Metamonada</taxon>
        <taxon>Anaeramoebidae</taxon>
        <taxon>Anaeramoeba</taxon>
    </lineage>
</organism>
<dbReference type="Gene3D" id="3.40.630.10">
    <property type="entry name" value="Zn peptidases"/>
    <property type="match status" value="1"/>
</dbReference>
<dbReference type="GO" id="GO:0004177">
    <property type="term" value="F:aminopeptidase activity"/>
    <property type="evidence" value="ECO:0007669"/>
    <property type="project" value="UniProtKB-KW"/>
</dbReference>
<evidence type="ECO:0000256" key="5">
    <source>
        <dbReference type="ARBA" id="ARBA00022438"/>
    </source>
</evidence>
<evidence type="ECO:0000256" key="1">
    <source>
        <dbReference type="ARBA" id="ARBA00001335"/>
    </source>
</evidence>